<organism evidence="2 3">
    <name type="scientific">Variovorax paradoxus</name>
    <dbReference type="NCBI Taxonomy" id="34073"/>
    <lineage>
        <taxon>Bacteria</taxon>
        <taxon>Pseudomonadati</taxon>
        <taxon>Pseudomonadota</taxon>
        <taxon>Betaproteobacteria</taxon>
        <taxon>Burkholderiales</taxon>
        <taxon>Comamonadaceae</taxon>
        <taxon>Variovorax</taxon>
    </lineage>
</organism>
<dbReference type="AlphaFoldDB" id="A0A2W5PMF7"/>
<comment type="caution">
    <text evidence="2">The sequence shown here is derived from an EMBL/GenBank/DDBJ whole genome shotgun (WGS) entry which is preliminary data.</text>
</comment>
<gene>
    <name evidence="2" type="ORF">DI563_24260</name>
</gene>
<dbReference type="Pfam" id="PF00903">
    <property type="entry name" value="Glyoxalase"/>
    <property type="match status" value="1"/>
</dbReference>
<protein>
    <submittedName>
        <fullName evidence="2">Glyoxalase</fullName>
    </submittedName>
</protein>
<dbReference type="InterPro" id="IPR037523">
    <property type="entry name" value="VOC_core"/>
</dbReference>
<dbReference type="CDD" id="cd06587">
    <property type="entry name" value="VOC"/>
    <property type="match status" value="1"/>
</dbReference>
<dbReference type="InterPro" id="IPR050383">
    <property type="entry name" value="GlyoxalaseI/FosfomycinResist"/>
</dbReference>
<reference evidence="2 3" key="1">
    <citation type="submission" date="2017-08" db="EMBL/GenBank/DDBJ databases">
        <title>Infants hospitalized years apart are colonized by the same room-sourced microbial strains.</title>
        <authorList>
            <person name="Brooks B."/>
            <person name="Olm M.R."/>
            <person name="Firek B.A."/>
            <person name="Baker R."/>
            <person name="Thomas B.C."/>
            <person name="Morowitz M.J."/>
            <person name="Banfield J.F."/>
        </authorList>
    </citation>
    <scope>NUCLEOTIDE SEQUENCE [LARGE SCALE GENOMIC DNA]</scope>
    <source>
        <strain evidence="2">S2_005_003_R2_41</strain>
    </source>
</reference>
<dbReference type="PANTHER" id="PTHR21366">
    <property type="entry name" value="GLYOXALASE FAMILY PROTEIN"/>
    <property type="match status" value="1"/>
</dbReference>
<dbReference type="PANTHER" id="PTHR21366:SF30">
    <property type="entry name" value="BLL2330 PROTEIN"/>
    <property type="match status" value="1"/>
</dbReference>
<dbReference type="Proteomes" id="UP000249135">
    <property type="component" value="Unassembled WGS sequence"/>
</dbReference>
<evidence type="ECO:0000313" key="3">
    <source>
        <dbReference type="Proteomes" id="UP000249135"/>
    </source>
</evidence>
<dbReference type="EMBL" id="QFPP01000444">
    <property type="protein sequence ID" value="PZQ66184.1"/>
    <property type="molecule type" value="Genomic_DNA"/>
</dbReference>
<feature type="domain" description="VOC" evidence="1">
    <location>
        <begin position="17"/>
        <end position="149"/>
    </location>
</feature>
<dbReference type="Gene3D" id="3.10.180.10">
    <property type="entry name" value="2,3-Dihydroxybiphenyl 1,2-Dioxygenase, domain 1"/>
    <property type="match status" value="1"/>
</dbReference>
<evidence type="ECO:0000259" key="1">
    <source>
        <dbReference type="PROSITE" id="PS51819"/>
    </source>
</evidence>
<dbReference type="SUPFAM" id="SSF54593">
    <property type="entry name" value="Glyoxalase/Bleomycin resistance protein/Dihydroxybiphenyl dioxygenase"/>
    <property type="match status" value="1"/>
</dbReference>
<accession>A0A2W5PMF7</accession>
<dbReference type="InterPro" id="IPR029068">
    <property type="entry name" value="Glyas_Bleomycin-R_OHBP_Dase"/>
</dbReference>
<dbReference type="PROSITE" id="PS51819">
    <property type="entry name" value="VOC"/>
    <property type="match status" value="1"/>
</dbReference>
<name>A0A2W5PMF7_VARPD</name>
<evidence type="ECO:0000313" key="2">
    <source>
        <dbReference type="EMBL" id="PZQ66184.1"/>
    </source>
</evidence>
<proteinExistence type="predicted"/>
<sequence length="187" mass="20823">MPETPATAVPANPPIRGLHHFAWRCRDSEETRRFWEDLLGLPLVHVIKSDHVPSTGEYCPYVHIFFQMRDGSFIAFFDLGDDVKADPSPNTPAWVNHIALRVDGVDDLLAAKARLEAAGVQVLGITDHHIIESIYFFDPNGIRVELTTPTATKAEMDAHALKAHADLDAWTERKAQLRQAREGAAHA</sequence>
<dbReference type="InterPro" id="IPR004360">
    <property type="entry name" value="Glyas_Fos-R_dOase_dom"/>
</dbReference>